<evidence type="ECO:0000256" key="1">
    <source>
        <dbReference type="SAM" id="Phobius"/>
    </source>
</evidence>
<evidence type="ECO:0000313" key="3">
    <source>
        <dbReference type="Proteomes" id="UP000070617"/>
    </source>
</evidence>
<dbReference type="STRING" id="134605.HMPREF3206_01867"/>
<keyword evidence="1" id="KW-0812">Transmembrane</keyword>
<feature type="transmembrane region" description="Helical" evidence="1">
    <location>
        <begin position="6"/>
        <end position="28"/>
    </location>
</feature>
<evidence type="ECO:0000313" key="2">
    <source>
        <dbReference type="EMBL" id="KXA11904.1"/>
    </source>
</evidence>
<organism evidence="2 3">
    <name type="scientific">Fusobacterium equinum</name>
    <dbReference type="NCBI Taxonomy" id="134605"/>
    <lineage>
        <taxon>Bacteria</taxon>
        <taxon>Fusobacteriati</taxon>
        <taxon>Fusobacteriota</taxon>
        <taxon>Fusobacteriia</taxon>
        <taxon>Fusobacteriales</taxon>
        <taxon>Fusobacteriaceae</taxon>
        <taxon>Fusobacterium</taxon>
    </lineage>
</organism>
<keyword evidence="1" id="KW-1133">Transmembrane helix</keyword>
<name>A0A133N6I5_9FUSO</name>
<dbReference type="PATRIC" id="fig|134605.3.peg.1846"/>
<comment type="caution">
    <text evidence="2">The sequence shown here is derived from an EMBL/GenBank/DDBJ whole genome shotgun (WGS) entry which is preliminary data.</text>
</comment>
<gene>
    <name evidence="2" type="ORF">HMPREF3206_01867</name>
</gene>
<dbReference type="EMBL" id="LRPX01000108">
    <property type="protein sequence ID" value="KXA11904.1"/>
    <property type="molecule type" value="Genomic_DNA"/>
</dbReference>
<keyword evidence="3" id="KW-1185">Reference proteome</keyword>
<reference evidence="3" key="1">
    <citation type="submission" date="2016-01" db="EMBL/GenBank/DDBJ databases">
        <authorList>
            <person name="Mitreva M."/>
            <person name="Pepin K.H."/>
            <person name="Mihindukulasuriya K.A."/>
            <person name="Fulton R."/>
            <person name="Fronick C."/>
            <person name="O'Laughlin M."/>
            <person name="Miner T."/>
            <person name="Herter B."/>
            <person name="Rosa B.A."/>
            <person name="Cordes M."/>
            <person name="Tomlinson C."/>
            <person name="Wollam A."/>
            <person name="Palsikar V.B."/>
            <person name="Mardis E.R."/>
            <person name="Wilson R.K."/>
        </authorList>
    </citation>
    <scope>NUCLEOTIDE SEQUENCE [LARGE SCALE GENOMIC DNA]</scope>
    <source>
        <strain evidence="3">CMW8396</strain>
    </source>
</reference>
<keyword evidence="1" id="KW-0472">Membrane</keyword>
<protein>
    <submittedName>
        <fullName evidence="2">Uncharacterized protein</fullName>
    </submittedName>
</protein>
<dbReference type="AlphaFoldDB" id="A0A133N6I5"/>
<accession>A0A133N6I5</accession>
<sequence length="47" mass="5737">MPTIFSHLYCTILFLEFLTLFLFSKILMKNFLFFKLKYSIMGIIVYF</sequence>
<dbReference type="Proteomes" id="UP000070617">
    <property type="component" value="Unassembled WGS sequence"/>
</dbReference>
<proteinExistence type="predicted"/>